<proteinExistence type="predicted"/>
<evidence type="ECO:0000313" key="2">
    <source>
        <dbReference type="Proteomes" id="UP000821845"/>
    </source>
</evidence>
<sequence>MENSTTDVVRGPQPAAGERTSSMPPVAHCVAFCGAFGLVFAVSGAVLLYSGFPYRRFQLRVISACMLVVGVTLLAAAVVLIFLWHNRHQFADMPLMGLRRQRPPALVIRVPTISGSHEHASTPAATGDGTSPSRPPAYDDVVLPPPSYESVMMYKRLERAAAVAPQIAESACRVSAPGAGGT</sequence>
<name>A0ACB7TMD9_HYAAI</name>
<evidence type="ECO:0000313" key="1">
    <source>
        <dbReference type="EMBL" id="KAH6948331.1"/>
    </source>
</evidence>
<keyword evidence="2" id="KW-1185">Reference proteome</keyword>
<dbReference type="Proteomes" id="UP000821845">
    <property type="component" value="Chromosome 1"/>
</dbReference>
<organism evidence="1 2">
    <name type="scientific">Hyalomma asiaticum</name>
    <name type="common">Tick</name>
    <dbReference type="NCBI Taxonomy" id="266040"/>
    <lineage>
        <taxon>Eukaryota</taxon>
        <taxon>Metazoa</taxon>
        <taxon>Ecdysozoa</taxon>
        <taxon>Arthropoda</taxon>
        <taxon>Chelicerata</taxon>
        <taxon>Arachnida</taxon>
        <taxon>Acari</taxon>
        <taxon>Parasitiformes</taxon>
        <taxon>Ixodida</taxon>
        <taxon>Ixodoidea</taxon>
        <taxon>Ixodidae</taxon>
        <taxon>Hyalomminae</taxon>
        <taxon>Hyalomma</taxon>
    </lineage>
</organism>
<dbReference type="EMBL" id="CM023481">
    <property type="protein sequence ID" value="KAH6948331.1"/>
    <property type="molecule type" value="Genomic_DNA"/>
</dbReference>
<accession>A0ACB7TMD9</accession>
<gene>
    <name evidence="1" type="ORF">HPB50_023442</name>
</gene>
<comment type="caution">
    <text evidence="1">The sequence shown here is derived from an EMBL/GenBank/DDBJ whole genome shotgun (WGS) entry which is preliminary data.</text>
</comment>
<protein>
    <submittedName>
        <fullName evidence="1">Uncharacterized protein</fullName>
    </submittedName>
</protein>
<reference evidence="1" key="1">
    <citation type="submission" date="2020-05" db="EMBL/GenBank/DDBJ databases">
        <title>Large-scale comparative analyses of tick genomes elucidate their genetic diversity and vector capacities.</title>
        <authorList>
            <person name="Jia N."/>
            <person name="Wang J."/>
            <person name="Shi W."/>
            <person name="Du L."/>
            <person name="Sun Y."/>
            <person name="Zhan W."/>
            <person name="Jiang J."/>
            <person name="Wang Q."/>
            <person name="Zhang B."/>
            <person name="Ji P."/>
            <person name="Sakyi L.B."/>
            <person name="Cui X."/>
            <person name="Yuan T."/>
            <person name="Jiang B."/>
            <person name="Yang W."/>
            <person name="Lam T.T.-Y."/>
            <person name="Chang Q."/>
            <person name="Ding S."/>
            <person name="Wang X."/>
            <person name="Zhu J."/>
            <person name="Ruan X."/>
            <person name="Zhao L."/>
            <person name="Wei J."/>
            <person name="Que T."/>
            <person name="Du C."/>
            <person name="Cheng J."/>
            <person name="Dai P."/>
            <person name="Han X."/>
            <person name="Huang E."/>
            <person name="Gao Y."/>
            <person name="Liu J."/>
            <person name="Shao H."/>
            <person name="Ye R."/>
            <person name="Li L."/>
            <person name="Wei W."/>
            <person name="Wang X."/>
            <person name="Wang C."/>
            <person name="Yang T."/>
            <person name="Huo Q."/>
            <person name="Li W."/>
            <person name="Guo W."/>
            <person name="Chen H."/>
            <person name="Zhou L."/>
            <person name="Ni X."/>
            <person name="Tian J."/>
            <person name="Zhou Y."/>
            <person name="Sheng Y."/>
            <person name="Liu T."/>
            <person name="Pan Y."/>
            <person name="Xia L."/>
            <person name="Li J."/>
            <person name="Zhao F."/>
            <person name="Cao W."/>
        </authorList>
    </citation>
    <scope>NUCLEOTIDE SEQUENCE</scope>
    <source>
        <strain evidence="1">Hyas-2018</strain>
    </source>
</reference>